<organism evidence="2">
    <name type="scientific">Sheuella amnicola</name>
    <dbReference type="NCBI Taxonomy" id="2707330"/>
    <lineage>
        <taxon>Bacteria</taxon>
        <taxon>Pseudomonadati</taxon>
        <taxon>Pseudomonadota</taxon>
        <taxon>Betaproteobacteria</taxon>
        <taxon>Burkholderiales</taxon>
        <taxon>Alcaligenaceae</taxon>
        <taxon>Sheuella</taxon>
    </lineage>
</organism>
<dbReference type="GO" id="GO:0005886">
    <property type="term" value="C:plasma membrane"/>
    <property type="evidence" value="ECO:0007669"/>
    <property type="project" value="UniProtKB-SubCell"/>
</dbReference>
<keyword evidence="1" id="KW-1003">Cell membrane</keyword>
<reference evidence="2" key="1">
    <citation type="submission" date="2020-02" db="EMBL/GenBank/DDBJ databases">
        <authorList>
            <person name="Chen W.-M."/>
        </authorList>
    </citation>
    <scope>NUCLEOTIDE SEQUENCE</scope>
    <source>
        <strain evidence="2">NBD-18</strain>
    </source>
</reference>
<evidence type="ECO:0000313" key="2">
    <source>
        <dbReference type="EMBL" id="NDY82429.1"/>
    </source>
</evidence>
<dbReference type="PROSITE" id="PS51257">
    <property type="entry name" value="PROKAR_LIPOPROTEIN"/>
    <property type="match status" value="1"/>
</dbReference>
<evidence type="ECO:0000256" key="1">
    <source>
        <dbReference type="HAMAP-Rule" id="MF_00386"/>
    </source>
</evidence>
<dbReference type="NCBIfam" id="TIGR00278">
    <property type="entry name" value="membrane protein insertion efficiency factor YidD"/>
    <property type="match status" value="1"/>
</dbReference>
<dbReference type="Pfam" id="PF01809">
    <property type="entry name" value="YidD"/>
    <property type="match status" value="1"/>
</dbReference>
<dbReference type="InterPro" id="IPR002696">
    <property type="entry name" value="Membr_insert_effic_factor_YidD"/>
</dbReference>
<protein>
    <recommendedName>
        <fullName evidence="1">Putative membrane protein insertion efficiency factor</fullName>
    </recommendedName>
</protein>
<accession>A0A6B2QZ41</accession>
<gene>
    <name evidence="2" type="primary">yidD</name>
    <name evidence="2" type="ORF">G3I67_04195</name>
</gene>
<dbReference type="HAMAP" id="MF_00386">
    <property type="entry name" value="UPF0161_YidD"/>
    <property type="match status" value="1"/>
</dbReference>
<dbReference type="PANTHER" id="PTHR33383:SF1">
    <property type="entry name" value="MEMBRANE PROTEIN INSERTION EFFICIENCY FACTOR-RELATED"/>
    <property type="match status" value="1"/>
</dbReference>
<dbReference type="RefSeq" id="WP_163651831.1">
    <property type="nucleotide sequence ID" value="NZ_JAAGRN010000002.1"/>
</dbReference>
<dbReference type="PANTHER" id="PTHR33383">
    <property type="entry name" value="MEMBRANE PROTEIN INSERTION EFFICIENCY FACTOR-RELATED"/>
    <property type="match status" value="1"/>
</dbReference>
<comment type="subcellular location">
    <subcellularLocation>
        <location evidence="1">Cell membrane</location>
        <topology evidence="1">Peripheral membrane protein</topology>
        <orientation evidence="1">Cytoplasmic side</orientation>
    </subcellularLocation>
</comment>
<dbReference type="EMBL" id="JAAGRN010000002">
    <property type="protein sequence ID" value="NDY82429.1"/>
    <property type="molecule type" value="Genomic_DNA"/>
</dbReference>
<sequence>MSNFFKLLLIAPIRAYKFFLSPWMGQSCRFTPTCSSYAIEAIETWGVLKGLSLALSRIGRCNPWCEGGHDPVPEKNCPHTQHKGLSSRCHAD</sequence>
<comment type="function">
    <text evidence="1">Could be involved in insertion of integral membrane proteins into the membrane.</text>
</comment>
<keyword evidence="1" id="KW-0472">Membrane</keyword>
<proteinExistence type="inferred from homology"/>
<comment type="caution">
    <text evidence="2">The sequence shown here is derived from an EMBL/GenBank/DDBJ whole genome shotgun (WGS) entry which is preliminary data.</text>
</comment>
<comment type="similarity">
    <text evidence="1">Belongs to the UPF0161 family.</text>
</comment>
<dbReference type="SMART" id="SM01234">
    <property type="entry name" value="Haemolytic"/>
    <property type="match status" value="1"/>
</dbReference>
<dbReference type="AlphaFoldDB" id="A0A6B2QZ41"/>
<name>A0A6B2QZ41_9BURK</name>